<evidence type="ECO:0000313" key="2">
    <source>
        <dbReference type="Proteomes" id="UP000767854"/>
    </source>
</evidence>
<comment type="caution">
    <text evidence="1">The sequence shown here is derived from an EMBL/GenBank/DDBJ whole genome shotgun (WGS) entry which is preliminary data.</text>
</comment>
<dbReference type="RefSeq" id="WP_204665196.1">
    <property type="nucleotide sequence ID" value="NZ_JAFBDT010000029.1"/>
</dbReference>
<dbReference type="Pfam" id="PF14337">
    <property type="entry name" value="Abi_alpha"/>
    <property type="match status" value="1"/>
</dbReference>
<dbReference type="EMBL" id="JAFBDT010000029">
    <property type="protein sequence ID" value="MBM7562769.1"/>
    <property type="molecule type" value="Genomic_DNA"/>
</dbReference>
<organism evidence="1 2">
    <name type="scientific">Fusibacter tunisiensis</name>
    <dbReference type="NCBI Taxonomy" id="1008308"/>
    <lineage>
        <taxon>Bacteria</taxon>
        <taxon>Bacillati</taxon>
        <taxon>Bacillota</taxon>
        <taxon>Clostridia</taxon>
        <taxon>Eubacteriales</taxon>
        <taxon>Eubacteriales Family XII. Incertae Sedis</taxon>
        <taxon>Fusibacter</taxon>
    </lineage>
</organism>
<evidence type="ECO:0008006" key="3">
    <source>
        <dbReference type="Google" id="ProtNLM"/>
    </source>
</evidence>
<sequence>MEQNMKTAEEIAKTTNKALELVLNFAKFISKHVDGSLEQTMGMFEDKLKYMRWERQVRLMQKADEFRIKFCIKDEYKQIPMKLAIPFFEASTLEDDDYLQDLWAKLLVNSTNPENDFNLTRSIISILEQMTSLDAIILEKIYENSYEEMFNKGVKTGYLPEYAPIQIKEDDDDIKLNDIQIKLALSNLSRIGCLKFCLTWSGEEHFDVVIPTLLGKTVYEACTLKNYLV</sequence>
<keyword evidence="2" id="KW-1185">Reference proteome</keyword>
<gene>
    <name evidence="1" type="ORF">JOC49_002330</name>
</gene>
<name>A0ABS2MTP5_9FIRM</name>
<reference evidence="1 2" key="1">
    <citation type="submission" date="2021-01" db="EMBL/GenBank/DDBJ databases">
        <title>Genomic Encyclopedia of Type Strains, Phase IV (KMG-IV): sequencing the most valuable type-strain genomes for metagenomic binning, comparative biology and taxonomic classification.</title>
        <authorList>
            <person name="Goeker M."/>
        </authorList>
    </citation>
    <scope>NUCLEOTIDE SEQUENCE [LARGE SCALE GENOMIC DNA]</scope>
    <source>
        <strain evidence="1 2">DSM 24436</strain>
    </source>
</reference>
<accession>A0ABS2MTP5</accession>
<dbReference type="Proteomes" id="UP000767854">
    <property type="component" value="Unassembled WGS sequence"/>
</dbReference>
<protein>
    <recommendedName>
        <fullName evidence="3">DUF4393 domain-containing protein</fullName>
    </recommendedName>
</protein>
<evidence type="ECO:0000313" key="1">
    <source>
        <dbReference type="EMBL" id="MBM7562769.1"/>
    </source>
</evidence>
<dbReference type="InterPro" id="IPR025506">
    <property type="entry name" value="Abi_alpha"/>
</dbReference>
<proteinExistence type="predicted"/>